<keyword evidence="1 7" id="KW-0723">Serine/threonine-protein kinase</keyword>
<comment type="similarity">
    <text evidence="7">Belongs to the anti-sigma-factor family.</text>
</comment>
<dbReference type="PANTHER" id="PTHR35526:SF3">
    <property type="entry name" value="ANTI-SIGMA-F FACTOR RSBW"/>
    <property type="match status" value="1"/>
</dbReference>
<feature type="domain" description="Histidine kinase/HSP90-like ATPase" evidence="9">
    <location>
        <begin position="37"/>
        <end position="141"/>
    </location>
</feature>
<accession>A0A0L6W5C5</accession>
<dbReference type="GO" id="GO:0005524">
    <property type="term" value="F:ATP binding"/>
    <property type="evidence" value="ECO:0007669"/>
    <property type="project" value="UniProtKB-KW"/>
</dbReference>
<name>A0A0L6W5C5_9FIRM</name>
<evidence type="ECO:0000256" key="7">
    <source>
        <dbReference type="HAMAP-Rule" id="MF_00637"/>
    </source>
</evidence>
<evidence type="ECO:0000256" key="6">
    <source>
        <dbReference type="ARBA" id="ARBA00022969"/>
    </source>
</evidence>
<dbReference type="EC" id="2.7.11.1" evidence="7"/>
<dbReference type="InterPro" id="IPR003594">
    <property type="entry name" value="HATPase_dom"/>
</dbReference>
<dbReference type="Proteomes" id="UP000037175">
    <property type="component" value="Unassembled WGS sequence"/>
</dbReference>
<dbReference type="Gene3D" id="3.30.565.10">
    <property type="entry name" value="Histidine kinase-like ATPase, C-terminal domain"/>
    <property type="match status" value="1"/>
</dbReference>
<dbReference type="RefSeq" id="WP_052216693.1">
    <property type="nucleotide sequence ID" value="NZ_LGTE01000002.1"/>
</dbReference>
<dbReference type="SUPFAM" id="SSF55874">
    <property type="entry name" value="ATPase domain of HSP90 chaperone/DNA topoisomerase II/histidine kinase"/>
    <property type="match status" value="1"/>
</dbReference>
<evidence type="ECO:0000313" key="10">
    <source>
        <dbReference type="EMBL" id="KNZ70782.1"/>
    </source>
</evidence>
<dbReference type="GO" id="GO:0030435">
    <property type="term" value="P:sporulation resulting in formation of a cellular spore"/>
    <property type="evidence" value="ECO:0007669"/>
    <property type="project" value="UniProtKB-KW"/>
</dbReference>
<keyword evidence="5 7" id="KW-0067">ATP-binding</keyword>
<comment type="caution">
    <text evidence="10">The sequence shown here is derived from an EMBL/GenBank/DDBJ whole genome shotgun (WGS) entry which is preliminary data.</text>
</comment>
<dbReference type="GO" id="GO:0042174">
    <property type="term" value="P:negative regulation of sporulation resulting in formation of a cellular spore"/>
    <property type="evidence" value="ECO:0007669"/>
    <property type="project" value="InterPro"/>
</dbReference>
<keyword evidence="6 7" id="KW-0749">Sporulation</keyword>
<evidence type="ECO:0000256" key="2">
    <source>
        <dbReference type="ARBA" id="ARBA00022679"/>
    </source>
</evidence>
<evidence type="ECO:0000313" key="11">
    <source>
        <dbReference type="Proteomes" id="UP000037175"/>
    </source>
</evidence>
<dbReference type="Pfam" id="PF13581">
    <property type="entry name" value="HATPase_c_2"/>
    <property type="match status" value="1"/>
</dbReference>
<dbReference type="PATRIC" id="fig|281456.6.peg.489"/>
<dbReference type="InterPro" id="IPR010194">
    <property type="entry name" value="Anti-sigma_F"/>
</dbReference>
<keyword evidence="11" id="KW-1185">Reference proteome</keyword>
<comment type="catalytic activity">
    <reaction evidence="7">
        <text>L-seryl-[protein] + ATP = O-phospho-L-seryl-[protein] + ADP + H(+)</text>
        <dbReference type="Rhea" id="RHEA:17989"/>
        <dbReference type="Rhea" id="RHEA-COMP:9863"/>
        <dbReference type="Rhea" id="RHEA-COMP:11604"/>
        <dbReference type="ChEBI" id="CHEBI:15378"/>
        <dbReference type="ChEBI" id="CHEBI:29999"/>
        <dbReference type="ChEBI" id="CHEBI:30616"/>
        <dbReference type="ChEBI" id="CHEBI:83421"/>
        <dbReference type="ChEBI" id="CHEBI:456216"/>
        <dbReference type="EC" id="2.7.11.1"/>
    </reaction>
</comment>
<comment type="catalytic activity">
    <reaction evidence="7">
        <text>L-threonyl-[protein] + ATP = O-phospho-L-threonyl-[protein] + ADP + H(+)</text>
        <dbReference type="Rhea" id="RHEA:46608"/>
        <dbReference type="Rhea" id="RHEA-COMP:11060"/>
        <dbReference type="Rhea" id="RHEA-COMP:11605"/>
        <dbReference type="ChEBI" id="CHEBI:15378"/>
        <dbReference type="ChEBI" id="CHEBI:30013"/>
        <dbReference type="ChEBI" id="CHEBI:30616"/>
        <dbReference type="ChEBI" id="CHEBI:61977"/>
        <dbReference type="ChEBI" id="CHEBI:456216"/>
        <dbReference type="EC" id="2.7.11.1"/>
    </reaction>
</comment>
<dbReference type="NCBIfam" id="TIGR01925">
    <property type="entry name" value="spIIAB"/>
    <property type="match status" value="1"/>
</dbReference>
<dbReference type="GO" id="GO:0030436">
    <property type="term" value="P:asexual sporulation"/>
    <property type="evidence" value="ECO:0007669"/>
    <property type="project" value="UniProtKB-UniRule"/>
</dbReference>
<protein>
    <recommendedName>
        <fullName evidence="7">Anti-sigma F factor</fullName>
        <ecNumber evidence="7">2.7.11.1</ecNumber>
    </recommendedName>
    <alternativeName>
        <fullName evidence="7">Stage II sporulation protein AB</fullName>
    </alternativeName>
</protein>
<dbReference type="InterPro" id="IPR050267">
    <property type="entry name" value="Anti-sigma-factor_SerPK"/>
</dbReference>
<sequence>MKLKNKMSIEILSLPENVALARVTVAAFAAQLDFTLEDLEEIKVAVSEAVSNSLIHGYASKTDCMVGINAVIYDNDVLEVEIKDNGVGIADIQQAMQPAYSTTPERMGLGFSFMQSFMDSVQVDSAPGQGTTVKLTKKPSKTVDKQDN</sequence>
<dbReference type="GO" id="GO:0016989">
    <property type="term" value="F:sigma factor antagonist activity"/>
    <property type="evidence" value="ECO:0007669"/>
    <property type="project" value="InterPro"/>
</dbReference>
<keyword evidence="3 7" id="KW-0547">Nucleotide-binding</keyword>
<dbReference type="PANTHER" id="PTHR35526">
    <property type="entry name" value="ANTI-SIGMA-F FACTOR RSBW-RELATED"/>
    <property type="match status" value="1"/>
</dbReference>
<dbReference type="EMBL" id="LGTE01000002">
    <property type="protein sequence ID" value="KNZ70782.1"/>
    <property type="molecule type" value="Genomic_DNA"/>
</dbReference>
<evidence type="ECO:0000259" key="9">
    <source>
        <dbReference type="SMART" id="SM00387"/>
    </source>
</evidence>
<evidence type="ECO:0000256" key="3">
    <source>
        <dbReference type="ARBA" id="ARBA00022741"/>
    </source>
</evidence>
<proteinExistence type="inferred from homology"/>
<evidence type="ECO:0000256" key="1">
    <source>
        <dbReference type="ARBA" id="ARBA00022527"/>
    </source>
</evidence>
<dbReference type="GO" id="GO:0106310">
    <property type="term" value="F:protein serine kinase activity"/>
    <property type="evidence" value="ECO:0007669"/>
    <property type="project" value="RHEA"/>
</dbReference>
<dbReference type="SMART" id="SM00387">
    <property type="entry name" value="HATPase_c"/>
    <property type="match status" value="1"/>
</dbReference>
<keyword evidence="2 7" id="KW-0808">Transferase</keyword>
<dbReference type="HAMAP" id="MF_00637">
    <property type="entry name" value="Anti_sigma_F"/>
    <property type="match status" value="1"/>
</dbReference>
<evidence type="ECO:0000256" key="4">
    <source>
        <dbReference type="ARBA" id="ARBA00022777"/>
    </source>
</evidence>
<reference evidence="11" key="1">
    <citation type="submission" date="2015-07" db="EMBL/GenBank/DDBJ databases">
        <title>Complete Genome of Thermincola ferriacetica strain Z-0001T.</title>
        <authorList>
            <person name="Lusk B."/>
            <person name="Badalamenti J.P."/>
            <person name="Parameswaran P."/>
            <person name="Bond D.R."/>
            <person name="Torres C.I."/>
        </authorList>
    </citation>
    <scope>NUCLEOTIDE SEQUENCE [LARGE SCALE GENOMIC DNA]</scope>
    <source>
        <strain evidence="11">Z-0001</strain>
    </source>
</reference>
<organism evidence="10 11">
    <name type="scientific">Thermincola ferriacetica</name>
    <dbReference type="NCBI Taxonomy" id="281456"/>
    <lineage>
        <taxon>Bacteria</taxon>
        <taxon>Bacillati</taxon>
        <taxon>Bacillota</taxon>
        <taxon>Clostridia</taxon>
        <taxon>Eubacteriales</taxon>
        <taxon>Thermincolaceae</taxon>
        <taxon>Thermincola</taxon>
    </lineage>
</organism>
<comment type="function">
    <text evidence="7">Binds to sigma F and blocks its ability to form an RNA polymerase holoenzyme (E-sigma F). Phosphorylates SpoIIAA on a serine residue. This phosphorylation may enable SpoIIAA to act as an anti-anti-sigma factor that counteracts SpoIIAB and thus releases sigma F from inhibition.</text>
</comment>
<dbReference type="InterPro" id="IPR036890">
    <property type="entry name" value="HATPase_C_sf"/>
</dbReference>
<evidence type="ECO:0000256" key="5">
    <source>
        <dbReference type="ARBA" id="ARBA00022840"/>
    </source>
</evidence>
<gene>
    <name evidence="7" type="primary">spoIIAB</name>
    <name evidence="10" type="ORF">Tfer_0461</name>
</gene>
<evidence type="ECO:0000256" key="8">
    <source>
        <dbReference type="SAM" id="MobiDB-lite"/>
    </source>
</evidence>
<keyword evidence="4 7" id="KW-0418">Kinase</keyword>
<dbReference type="AlphaFoldDB" id="A0A0L6W5C5"/>
<feature type="region of interest" description="Disordered" evidence="8">
    <location>
        <begin position="127"/>
        <end position="148"/>
    </location>
</feature>
<dbReference type="GO" id="GO:0004674">
    <property type="term" value="F:protein serine/threonine kinase activity"/>
    <property type="evidence" value="ECO:0007669"/>
    <property type="project" value="UniProtKB-KW"/>
</dbReference>